<dbReference type="GO" id="GO:0005227">
    <property type="term" value="F:calcium-activated cation channel activity"/>
    <property type="evidence" value="ECO:0007669"/>
    <property type="project" value="InterPro"/>
</dbReference>
<dbReference type="EMBL" id="CM035433">
    <property type="protein sequence ID" value="KAH7293739.1"/>
    <property type="molecule type" value="Genomic_DNA"/>
</dbReference>
<keyword evidence="2" id="KW-0812">Transmembrane</keyword>
<evidence type="ECO:0000259" key="4">
    <source>
        <dbReference type="Pfam" id="PF14703"/>
    </source>
</evidence>
<organism evidence="5 6">
    <name type="scientific">Ceratopteris richardii</name>
    <name type="common">Triangle waterfern</name>
    <dbReference type="NCBI Taxonomy" id="49495"/>
    <lineage>
        <taxon>Eukaryota</taxon>
        <taxon>Viridiplantae</taxon>
        <taxon>Streptophyta</taxon>
        <taxon>Embryophyta</taxon>
        <taxon>Tracheophyta</taxon>
        <taxon>Polypodiopsida</taxon>
        <taxon>Polypodiidae</taxon>
        <taxon>Polypodiales</taxon>
        <taxon>Pteridineae</taxon>
        <taxon>Pteridaceae</taxon>
        <taxon>Parkerioideae</taxon>
        <taxon>Ceratopteris</taxon>
    </lineage>
</organism>
<comment type="caution">
    <text evidence="5">The sequence shown here is derived from an EMBL/GenBank/DDBJ whole genome shotgun (WGS) entry which is preliminary data.</text>
</comment>
<dbReference type="InterPro" id="IPR027815">
    <property type="entry name" value="CSC1/OSCA1-like_cyt"/>
</dbReference>
<feature type="region of interest" description="Disordered" evidence="1">
    <location>
        <begin position="432"/>
        <end position="455"/>
    </location>
</feature>
<keyword evidence="2" id="KW-0472">Membrane</keyword>
<evidence type="ECO:0000313" key="6">
    <source>
        <dbReference type="Proteomes" id="UP000825935"/>
    </source>
</evidence>
<evidence type="ECO:0000256" key="2">
    <source>
        <dbReference type="SAM" id="Phobius"/>
    </source>
</evidence>
<dbReference type="Pfam" id="PF14703">
    <property type="entry name" value="PHM7_cyt"/>
    <property type="match status" value="1"/>
</dbReference>
<dbReference type="PANTHER" id="PTHR13018:SF5">
    <property type="entry name" value="RE44586P"/>
    <property type="match status" value="1"/>
</dbReference>
<gene>
    <name evidence="5" type="ORF">KP509_28G040200</name>
</gene>
<feature type="domain" description="CSC1/OSCA1-like 7TM region" evidence="3">
    <location>
        <begin position="87"/>
        <end position="358"/>
    </location>
</feature>
<dbReference type="Proteomes" id="UP000825935">
    <property type="component" value="Chromosome 28"/>
</dbReference>
<reference evidence="5" key="1">
    <citation type="submission" date="2021-08" db="EMBL/GenBank/DDBJ databases">
        <title>WGS assembly of Ceratopteris richardii.</title>
        <authorList>
            <person name="Marchant D.B."/>
            <person name="Chen G."/>
            <person name="Jenkins J."/>
            <person name="Shu S."/>
            <person name="Leebens-Mack J."/>
            <person name="Grimwood J."/>
            <person name="Schmutz J."/>
            <person name="Soltis P."/>
            <person name="Soltis D."/>
            <person name="Chen Z.-H."/>
        </authorList>
    </citation>
    <scope>NUCLEOTIDE SEQUENCE</scope>
    <source>
        <strain evidence="5">Whitten #5841</strain>
        <tissue evidence="5">Leaf</tissue>
    </source>
</reference>
<dbReference type="AlphaFoldDB" id="A0A8T2RBE8"/>
<name>A0A8T2RBE8_CERRI</name>
<dbReference type="Pfam" id="PF02714">
    <property type="entry name" value="RSN1_7TM"/>
    <property type="match status" value="1"/>
</dbReference>
<keyword evidence="6" id="KW-1185">Reference proteome</keyword>
<proteinExistence type="predicted"/>
<evidence type="ECO:0000313" key="5">
    <source>
        <dbReference type="EMBL" id="KAH7293739.1"/>
    </source>
</evidence>
<feature type="transmembrane region" description="Helical" evidence="2">
    <location>
        <begin position="181"/>
        <end position="200"/>
    </location>
</feature>
<keyword evidence="2" id="KW-1133">Transmembrane helix</keyword>
<evidence type="ECO:0000256" key="1">
    <source>
        <dbReference type="SAM" id="MobiDB-lite"/>
    </source>
</evidence>
<feature type="transmembrane region" description="Helical" evidence="2">
    <location>
        <begin position="367"/>
        <end position="385"/>
    </location>
</feature>
<feature type="transmembrane region" description="Helical" evidence="2">
    <location>
        <begin position="289"/>
        <end position="313"/>
    </location>
</feature>
<dbReference type="OMA" id="HENWRAT"/>
<dbReference type="OrthoDB" id="1689567at2759"/>
<dbReference type="PANTHER" id="PTHR13018">
    <property type="entry name" value="PROBABLE MEMBRANE PROTEIN DUF221-RELATED"/>
    <property type="match status" value="1"/>
</dbReference>
<dbReference type="GO" id="GO:0005886">
    <property type="term" value="C:plasma membrane"/>
    <property type="evidence" value="ECO:0007669"/>
    <property type="project" value="TreeGrafter"/>
</dbReference>
<feature type="transmembrane region" description="Helical" evidence="2">
    <location>
        <begin position="133"/>
        <end position="160"/>
    </location>
</feature>
<dbReference type="InterPro" id="IPR003864">
    <property type="entry name" value="CSC1/OSCA1-like_7TM"/>
</dbReference>
<protein>
    <submittedName>
        <fullName evidence="5">Uncharacterized protein</fullName>
    </submittedName>
</protein>
<feature type="transmembrane region" description="Helical" evidence="2">
    <location>
        <begin position="89"/>
        <end position="113"/>
    </location>
</feature>
<evidence type="ECO:0000259" key="3">
    <source>
        <dbReference type="Pfam" id="PF02714"/>
    </source>
</evidence>
<feature type="domain" description="CSC1/OSCA1-like cytosolic" evidence="4">
    <location>
        <begin position="13"/>
        <end position="76"/>
    </location>
</feature>
<accession>A0A8T2RBE8</accession>
<sequence>MMITFSSIIRKHSLSLQIKKERARILEDPKALLPVAFVSFKGRWGAAVAAQTQQTKNPTVWLTDWAPEPQDVYWRNLSIPFVELTIRKLLLAVAFFLLVFFFMIPITFVQSLANLQGLSEKLSFLKPLENMDFFSSFVQGFLPGLVLKIFLLLLPALLMFMSKIEGHISWSALERRTAAKYFIFLVVTVFFGSILTGTASQQLNKFIKEPPSDIPNTIGDSVGQKALFFVTYIMVDGWASNALEILRLKPLIIFHLRNMFLVKTERDRQKAMDPGSICLYQNLPKIELYFLLAIIYAPITPILLPFIIIYFGFSYLVYRNQVINVYDQQYESAGAFWPHLHTRIISCAIIQQIAMIGVLALKSEGKFTPYLIPLPIVTFTFHLYCKNRFEPAFRKYPLAEAMAKDTLERAVEPTFDLRSYLEDKYMHPVLKEAENADSISDDSDEEPPLIPLRHP</sequence>
<dbReference type="InterPro" id="IPR045122">
    <property type="entry name" value="Csc1-like"/>
</dbReference>